<proteinExistence type="predicted"/>
<dbReference type="EMBL" id="JACIDH010000003">
    <property type="protein sequence ID" value="MBB3878871.1"/>
    <property type="molecule type" value="Genomic_DNA"/>
</dbReference>
<feature type="chain" id="PRO_5031501473" evidence="1">
    <location>
        <begin position="27"/>
        <end position="136"/>
    </location>
</feature>
<dbReference type="RefSeq" id="WP_183951050.1">
    <property type="nucleotide sequence ID" value="NZ_JACIDH010000003.1"/>
</dbReference>
<feature type="signal peptide" evidence="1">
    <location>
        <begin position="1"/>
        <end position="26"/>
    </location>
</feature>
<dbReference type="SUPFAM" id="SSF51182">
    <property type="entry name" value="RmlC-like cupins"/>
    <property type="match status" value="1"/>
</dbReference>
<keyword evidence="2" id="KW-0560">Oxidoreductase</keyword>
<dbReference type="Gene3D" id="2.60.120.10">
    <property type="entry name" value="Jelly Rolls"/>
    <property type="match status" value="1"/>
</dbReference>
<keyword evidence="1" id="KW-0732">Signal</keyword>
<dbReference type="GO" id="GO:0051213">
    <property type="term" value="F:dioxygenase activity"/>
    <property type="evidence" value="ECO:0007669"/>
    <property type="project" value="UniProtKB-KW"/>
</dbReference>
<protein>
    <submittedName>
        <fullName evidence="2">Quercetin dioxygenase-like cupin family protein</fullName>
    </submittedName>
</protein>
<name>A0A7W6A842_9SPHN</name>
<comment type="caution">
    <text evidence="2">The sequence shown here is derived from an EMBL/GenBank/DDBJ whole genome shotgun (WGS) entry which is preliminary data.</text>
</comment>
<keyword evidence="3" id="KW-1185">Reference proteome</keyword>
<sequence>MTRFRRMAVKVAMPCVLVTAMAGLSAQDLPREKTGVSNVETAKVELPAGFDMAKARNLRMRKVTILPGGGLPMHAHGDRPSVSYVLSGVLTEYVAGDATPRVIKAGGSNASFTQDHALANRGKVPVVFLEVDLITP</sequence>
<gene>
    <name evidence="2" type="ORF">GGR48_001290</name>
</gene>
<organism evidence="2 3">
    <name type="scientific">Sphingomonas pseudosanguinis</name>
    <dbReference type="NCBI Taxonomy" id="413712"/>
    <lineage>
        <taxon>Bacteria</taxon>
        <taxon>Pseudomonadati</taxon>
        <taxon>Pseudomonadota</taxon>
        <taxon>Alphaproteobacteria</taxon>
        <taxon>Sphingomonadales</taxon>
        <taxon>Sphingomonadaceae</taxon>
        <taxon>Sphingomonas</taxon>
    </lineage>
</organism>
<accession>A0A7W6A842</accession>
<evidence type="ECO:0000256" key="1">
    <source>
        <dbReference type="SAM" id="SignalP"/>
    </source>
</evidence>
<dbReference type="InterPro" id="IPR011051">
    <property type="entry name" value="RmlC_Cupin_sf"/>
</dbReference>
<reference evidence="2 3" key="1">
    <citation type="submission" date="2020-08" db="EMBL/GenBank/DDBJ databases">
        <title>Genomic Encyclopedia of Type Strains, Phase IV (KMG-IV): sequencing the most valuable type-strain genomes for metagenomic binning, comparative biology and taxonomic classification.</title>
        <authorList>
            <person name="Goeker M."/>
        </authorList>
    </citation>
    <scope>NUCLEOTIDE SEQUENCE [LARGE SCALE GENOMIC DNA]</scope>
    <source>
        <strain evidence="2 3">DSM 19512</strain>
    </source>
</reference>
<evidence type="ECO:0000313" key="3">
    <source>
        <dbReference type="Proteomes" id="UP000538670"/>
    </source>
</evidence>
<dbReference type="Proteomes" id="UP000538670">
    <property type="component" value="Unassembled WGS sequence"/>
</dbReference>
<dbReference type="AlphaFoldDB" id="A0A7W6A842"/>
<keyword evidence="2" id="KW-0223">Dioxygenase</keyword>
<evidence type="ECO:0000313" key="2">
    <source>
        <dbReference type="EMBL" id="MBB3878871.1"/>
    </source>
</evidence>
<dbReference type="InterPro" id="IPR014710">
    <property type="entry name" value="RmlC-like_jellyroll"/>
</dbReference>